<proteinExistence type="predicted"/>
<reference evidence="2" key="2">
    <citation type="submission" date="2020-10" db="EMBL/GenBank/DDBJ databases">
        <authorList>
            <person name="Cooper E.A."/>
            <person name="Brenton Z.W."/>
            <person name="Flinn B.S."/>
            <person name="Jenkins J."/>
            <person name="Shu S."/>
            <person name="Flowers D."/>
            <person name="Luo F."/>
            <person name="Wang Y."/>
            <person name="Xia P."/>
            <person name="Barry K."/>
            <person name="Daum C."/>
            <person name="Lipzen A."/>
            <person name="Yoshinaga Y."/>
            <person name="Schmutz J."/>
            <person name="Saski C."/>
            <person name="Vermerris W."/>
            <person name="Kresovich S."/>
        </authorList>
    </citation>
    <scope>NUCLEOTIDE SEQUENCE</scope>
</reference>
<comment type="caution">
    <text evidence="2">The sequence shown here is derived from an EMBL/GenBank/DDBJ whole genome shotgun (WGS) entry which is preliminary data.</text>
</comment>
<gene>
    <name evidence="2" type="ORF">BDA96_05G042800</name>
</gene>
<sequence>MSCGPRQGGRISPSFVDVLHLRPSVALRGPQQHSVWLSESIGTRKPPARARSDAGNWRCLDCSGLRRHTARVGAASGELSSSPQSAPSISPSLLFWTNPSRT</sequence>
<dbReference type="Proteomes" id="UP000807115">
    <property type="component" value="Chromosome 5"/>
</dbReference>
<feature type="compositionally biased region" description="Low complexity" evidence="1">
    <location>
        <begin position="74"/>
        <end position="94"/>
    </location>
</feature>
<feature type="region of interest" description="Disordered" evidence="1">
    <location>
        <begin position="74"/>
        <end position="102"/>
    </location>
</feature>
<protein>
    <submittedName>
        <fullName evidence="2">Uncharacterized protein</fullName>
    </submittedName>
</protein>
<evidence type="ECO:0000313" key="2">
    <source>
        <dbReference type="EMBL" id="KAG0528787.1"/>
    </source>
</evidence>
<accession>A0A921QXA6</accession>
<dbReference type="EMBL" id="CM027684">
    <property type="protein sequence ID" value="KAG0528787.1"/>
    <property type="molecule type" value="Genomic_DNA"/>
</dbReference>
<evidence type="ECO:0000256" key="1">
    <source>
        <dbReference type="SAM" id="MobiDB-lite"/>
    </source>
</evidence>
<organism evidence="2 3">
    <name type="scientific">Sorghum bicolor</name>
    <name type="common">Sorghum</name>
    <name type="synonym">Sorghum vulgare</name>
    <dbReference type="NCBI Taxonomy" id="4558"/>
    <lineage>
        <taxon>Eukaryota</taxon>
        <taxon>Viridiplantae</taxon>
        <taxon>Streptophyta</taxon>
        <taxon>Embryophyta</taxon>
        <taxon>Tracheophyta</taxon>
        <taxon>Spermatophyta</taxon>
        <taxon>Magnoliopsida</taxon>
        <taxon>Liliopsida</taxon>
        <taxon>Poales</taxon>
        <taxon>Poaceae</taxon>
        <taxon>PACMAD clade</taxon>
        <taxon>Panicoideae</taxon>
        <taxon>Andropogonodae</taxon>
        <taxon>Andropogoneae</taxon>
        <taxon>Sorghinae</taxon>
        <taxon>Sorghum</taxon>
    </lineage>
</organism>
<name>A0A921QXA6_SORBI</name>
<reference evidence="2" key="1">
    <citation type="journal article" date="2019" name="BMC Genomics">
        <title>A new reference genome for Sorghum bicolor reveals high levels of sequence similarity between sweet and grain genotypes: implications for the genetics of sugar metabolism.</title>
        <authorList>
            <person name="Cooper E.A."/>
            <person name="Brenton Z.W."/>
            <person name="Flinn B.S."/>
            <person name="Jenkins J."/>
            <person name="Shu S."/>
            <person name="Flowers D."/>
            <person name="Luo F."/>
            <person name="Wang Y."/>
            <person name="Xia P."/>
            <person name="Barry K."/>
            <person name="Daum C."/>
            <person name="Lipzen A."/>
            <person name="Yoshinaga Y."/>
            <person name="Schmutz J."/>
            <person name="Saski C."/>
            <person name="Vermerris W."/>
            <person name="Kresovich S."/>
        </authorList>
    </citation>
    <scope>NUCLEOTIDE SEQUENCE</scope>
</reference>
<dbReference type="AlphaFoldDB" id="A0A921QXA6"/>
<evidence type="ECO:0000313" key="3">
    <source>
        <dbReference type="Proteomes" id="UP000807115"/>
    </source>
</evidence>